<dbReference type="AlphaFoldDB" id="A0A1Y6K4M8"/>
<dbReference type="PROSITE" id="PS51257">
    <property type="entry name" value="PROKAR_LIPOPROTEIN"/>
    <property type="match status" value="1"/>
</dbReference>
<feature type="region of interest" description="Disordered" evidence="5">
    <location>
        <begin position="32"/>
        <end position="69"/>
    </location>
</feature>
<dbReference type="GO" id="GO:0015144">
    <property type="term" value="F:carbohydrate transmembrane transporter activity"/>
    <property type="evidence" value="ECO:0007669"/>
    <property type="project" value="InterPro"/>
</dbReference>
<proteinExistence type="inferred from homology"/>
<dbReference type="Gene3D" id="3.40.190.10">
    <property type="entry name" value="Periplasmic binding protein-like II"/>
    <property type="match status" value="2"/>
</dbReference>
<dbReference type="Pfam" id="PF22058">
    <property type="entry name" value="X25_BaPul_like"/>
    <property type="match status" value="1"/>
</dbReference>
<dbReference type="OrthoDB" id="9766758at2"/>
<evidence type="ECO:0000256" key="3">
    <source>
        <dbReference type="ARBA" id="ARBA00022597"/>
    </source>
</evidence>
<evidence type="ECO:0000313" key="9">
    <source>
        <dbReference type="Proteomes" id="UP000195514"/>
    </source>
</evidence>
<keyword evidence="4 6" id="KW-0732">Signal</keyword>
<keyword evidence="3" id="KW-0762">Sugar transport</keyword>
<feature type="domain" description="Amylopullulanase X25" evidence="7">
    <location>
        <begin position="439"/>
        <end position="526"/>
    </location>
</feature>
<dbReference type="PRINTS" id="PR00181">
    <property type="entry name" value="MALTOSEBP"/>
</dbReference>
<feature type="compositionally biased region" description="Basic and acidic residues" evidence="5">
    <location>
        <begin position="41"/>
        <end position="60"/>
    </location>
</feature>
<dbReference type="SUPFAM" id="SSF53850">
    <property type="entry name" value="Periplasmic binding protein-like II"/>
    <property type="match status" value="1"/>
</dbReference>
<reference evidence="9" key="1">
    <citation type="submission" date="2017-05" db="EMBL/GenBank/DDBJ databases">
        <authorList>
            <person name="Kirkegaard R."/>
            <person name="Mcilroy J S."/>
        </authorList>
    </citation>
    <scope>NUCLEOTIDE SEQUENCE [LARGE SCALE GENOMIC DNA]</scope>
</reference>
<organism evidence="8 9">
    <name type="scientific">Candidatus Brevifilum fermentans</name>
    <dbReference type="NCBI Taxonomy" id="1986204"/>
    <lineage>
        <taxon>Bacteria</taxon>
        <taxon>Bacillati</taxon>
        <taxon>Chloroflexota</taxon>
        <taxon>Anaerolineae</taxon>
        <taxon>Anaerolineales</taxon>
        <taxon>Anaerolineaceae</taxon>
        <taxon>Candidatus Brevifilum</taxon>
    </lineage>
</organism>
<dbReference type="CDD" id="cd12962">
    <property type="entry name" value="X25_BaPul_like"/>
    <property type="match status" value="1"/>
</dbReference>
<dbReference type="Gene3D" id="2.60.40.10">
    <property type="entry name" value="Immunoglobulins"/>
    <property type="match status" value="1"/>
</dbReference>
<accession>A0A1Y6K4M8</accession>
<dbReference type="InterPro" id="IPR054409">
    <property type="entry name" value="X25_BaPul-like"/>
</dbReference>
<sequence length="533" mass="57096">MKKRFVLFAILMIASLMLGACKPKAKPEAPAVEAPVVEEPAVEKPAAEEPAKEEPAKEEPVVAPPSTPDATLRIWADDTRSAILAPLADAFLAEYNVKVIIEEVANIRDQFIIAAPAGEGPDITIVPHDQAGQLVASGLLAPIDLGSKAGDFVDFTIDAFTFDGQLYGMPYASENLAFFYNKDLVDAAPETWDELVVKGMELQDAGKVDWGFVLSGTTYDAFPLMTSQGAYVFGRDSAGNWLPNDIGIGGEGMIKAGKLMQEWIELEFMSPNTDWDTAHALFETGEVPWLMAGPWALDRIRAAGVPYAISDFPDGGLPFLGVQGFIVNALSENQLLAQAFLTEFVATKDVMYQLYEAGNRPPAYIPALELVDDEDMNAFGSAGTGAMPMPALAEMGSVWGAWNDAITLIIQGEMSPEDALTNAQHQIEELIGGALAGMVNVPGSWQAAAGCPGDWQPDCEATALKEVDGLYVGTFNLPAGSYEVKVALDGSWGVNFGVDGIADGDNYQFELAADGEVTFIYDPDTHLLEIKLP</sequence>
<evidence type="ECO:0000259" key="7">
    <source>
        <dbReference type="Pfam" id="PF22058"/>
    </source>
</evidence>
<dbReference type="InterPro" id="IPR013783">
    <property type="entry name" value="Ig-like_fold"/>
</dbReference>
<feature type="signal peptide" evidence="6">
    <location>
        <begin position="1"/>
        <end position="19"/>
    </location>
</feature>
<dbReference type="EMBL" id="LT859958">
    <property type="protein sequence ID" value="SMX54506.1"/>
    <property type="molecule type" value="Genomic_DNA"/>
</dbReference>
<protein>
    <submittedName>
        <fullName evidence="8">Putative ABC transporter substrate binding protein</fullName>
    </submittedName>
</protein>
<dbReference type="Pfam" id="PF13416">
    <property type="entry name" value="SBP_bac_8"/>
    <property type="match status" value="1"/>
</dbReference>
<name>A0A1Y6K4M8_9CHLR</name>
<dbReference type="PANTHER" id="PTHR30061:SF50">
    <property type="entry name" value="MALTOSE_MALTODEXTRIN-BINDING PERIPLASMIC PROTEIN"/>
    <property type="match status" value="1"/>
</dbReference>
<evidence type="ECO:0000256" key="4">
    <source>
        <dbReference type="ARBA" id="ARBA00022729"/>
    </source>
</evidence>
<dbReference type="GO" id="GO:0015768">
    <property type="term" value="P:maltose transport"/>
    <property type="evidence" value="ECO:0007669"/>
    <property type="project" value="TreeGrafter"/>
</dbReference>
<gene>
    <name evidence="8" type="ORF">CFX1CAM_1441</name>
</gene>
<dbReference type="InterPro" id="IPR006059">
    <property type="entry name" value="SBP"/>
</dbReference>
<dbReference type="GO" id="GO:0055052">
    <property type="term" value="C:ATP-binding cassette (ABC) transporter complex, substrate-binding subunit-containing"/>
    <property type="evidence" value="ECO:0007669"/>
    <property type="project" value="TreeGrafter"/>
</dbReference>
<evidence type="ECO:0000256" key="5">
    <source>
        <dbReference type="SAM" id="MobiDB-lite"/>
    </source>
</evidence>
<evidence type="ECO:0000256" key="6">
    <source>
        <dbReference type="SAM" id="SignalP"/>
    </source>
</evidence>
<evidence type="ECO:0000256" key="2">
    <source>
        <dbReference type="ARBA" id="ARBA00022448"/>
    </source>
</evidence>
<dbReference type="CDD" id="cd13586">
    <property type="entry name" value="PBP2_Maltose_binding_like"/>
    <property type="match status" value="1"/>
</dbReference>
<dbReference type="PANTHER" id="PTHR30061">
    <property type="entry name" value="MALTOSE-BINDING PERIPLASMIC PROTEIN"/>
    <property type="match status" value="1"/>
</dbReference>
<keyword evidence="2" id="KW-0813">Transport</keyword>
<dbReference type="InterPro" id="IPR006060">
    <property type="entry name" value="Maltose/Cyclodextrin-bd"/>
</dbReference>
<evidence type="ECO:0000256" key="1">
    <source>
        <dbReference type="ARBA" id="ARBA00008520"/>
    </source>
</evidence>
<comment type="similarity">
    <text evidence="1">Belongs to the bacterial solute-binding protein 1 family.</text>
</comment>
<dbReference type="KEGG" id="abat:CFX1CAM_1441"/>
<feature type="chain" id="PRO_5013119811" evidence="6">
    <location>
        <begin position="20"/>
        <end position="533"/>
    </location>
</feature>
<dbReference type="GO" id="GO:0042956">
    <property type="term" value="P:maltodextrin transmembrane transport"/>
    <property type="evidence" value="ECO:0007669"/>
    <property type="project" value="TreeGrafter"/>
</dbReference>
<dbReference type="Proteomes" id="UP000195514">
    <property type="component" value="Chromosome I"/>
</dbReference>
<keyword evidence="9" id="KW-1185">Reference proteome</keyword>
<dbReference type="RefSeq" id="WP_087862344.1">
    <property type="nucleotide sequence ID" value="NZ_LT859958.1"/>
</dbReference>
<dbReference type="GO" id="GO:1901982">
    <property type="term" value="F:maltose binding"/>
    <property type="evidence" value="ECO:0007669"/>
    <property type="project" value="TreeGrafter"/>
</dbReference>
<evidence type="ECO:0000313" key="8">
    <source>
        <dbReference type="EMBL" id="SMX54506.1"/>
    </source>
</evidence>